<dbReference type="EMBL" id="DXCC01000003">
    <property type="protein sequence ID" value="HIZ14433.1"/>
    <property type="molecule type" value="Genomic_DNA"/>
</dbReference>
<feature type="transmembrane region" description="Helical" evidence="1">
    <location>
        <begin position="20"/>
        <end position="38"/>
    </location>
</feature>
<feature type="transmembrane region" description="Helical" evidence="1">
    <location>
        <begin position="70"/>
        <end position="100"/>
    </location>
</feature>
<evidence type="ECO:0000313" key="2">
    <source>
        <dbReference type="EMBL" id="HIZ14433.1"/>
    </source>
</evidence>
<proteinExistence type="predicted"/>
<evidence type="ECO:0000256" key="1">
    <source>
        <dbReference type="SAM" id="Phobius"/>
    </source>
</evidence>
<keyword evidence="1" id="KW-0812">Transmembrane</keyword>
<sequence length="129" mass="13979">MSSETTNDPIVHPRKIRHIAWLLLAAVLWYHCSLSLFYHTHTVDGVAVTHSHPYTGTPDAPRHAHSAAQFAAIAALAAFVATVAALMAVGAVSPQLIALLRERQVRPLHPALLRSHTLRGPPCRMSVAC</sequence>
<gene>
    <name evidence="2" type="ORF">H9816_00750</name>
</gene>
<reference evidence="2" key="2">
    <citation type="submission" date="2021-04" db="EMBL/GenBank/DDBJ databases">
        <authorList>
            <person name="Gilroy R."/>
        </authorList>
    </citation>
    <scope>NUCLEOTIDE SEQUENCE</scope>
    <source>
        <strain evidence="2">ChiHjej11B10-19426</strain>
    </source>
</reference>
<evidence type="ECO:0000313" key="3">
    <source>
        <dbReference type="Proteomes" id="UP000824014"/>
    </source>
</evidence>
<dbReference type="Proteomes" id="UP000824014">
    <property type="component" value="Unassembled WGS sequence"/>
</dbReference>
<protein>
    <submittedName>
        <fullName evidence="2">Uncharacterized protein</fullName>
    </submittedName>
</protein>
<organism evidence="2 3">
    <name type="scientific">Candidatus Tidjanibacter faecipullorum</name>
    <dbReference type="NCBI Taxonomy" id="2838766"/>
    <lineage>
        <taxon>Bacteria</taxon>
        <taxon>Pseudomonadati</taxon>
        <taxon>Bacteroidota</taxon>
        <taxon>Bacteroidia</taxon>
        <taxon>Bacteroidales</taxon>
        <taxon>Rikenellaceae</taxon>
        <taxon>Tidjanibacter</taxon>
    </lineage>
</organism>
<dbReference type="AlphaFoldDB" id="A0A9D2DCJ3"/>
<comment type="caution">
    <text evidence="2">The sequence shown here is derived from an EMBL/GenBank/DDBJ whole genome shotgun (WGS) entry which is preliminary data.</text>
</comment>
<keyword evidence="1" id="KW-0472">Membrane</keyword>
<accession>A0A9D2DCJ3</accession>
<name>A0A9D2DCJ3_9BACT</name>
<keyword evidence="1" id="KW-1133">Transmembrane helix</keyword>
<reference evidence="2" key="1">
    <citation type="journal article" date="2021" name="PeerJ">
        <title>Extensive microbial diversity within the chicken gut microbiome revealed by metagenomics and culture.</title>
        <authorList>
            <person name="Gilroy R."/>
            <person name="Ravi A."/>
            <person name="Getino M."/>
            <person name="Pursley I."/>
            <person name="Horton D.L."/>
            <person name="Alikhan N.F."/>
            <person name="Baker D."/>
            <person name="Gharbi K."/>
            <person name="Hall N."/>
            <person name="Watson M."/>
            <person name="Adriaenssens E.M."/>
            <person name="Foster-Nyarko E."/>
            <person name="Jarju S."/>
            <person name="Secka A."/>
            <person name="Antonio M."/>
            <person name="Oren A."/>
            <person name="Chaudhuri R.R."/>
            <person name="La Ragione R."/>
            <person name="Hildebrand F."/>
            <person name="Pallen M.J."/>
        </authorList>
    </citation>
    <scope>NUCLEOTIDE SEQUENCE</scope>
    <source>
        <strain evidence="2">ChiHjej11B10-19426</strain>
    </source>
</reference>